<dbReference type="OrthoDB" id="414418at2759"/>
<proteinExistence type="predicted"/>
<dbReference type="SMART" id="SM00855">
    <property type="entry name" value="PGAM"/>
    <property type="match status" value="1"/>
</dbReference>
<dbReference type="PANTHER" id="PTHR16469">
    <property type="entry name" value="UBIQUITIN-ASSOCIATED AND SH3 DOMAIN-CONTAINING BA-RELATED"/>
    <property type="match status" value="1"/>
</dbReference>
<name>W2S573_CYPE1</name>
<organism evidence="1 2">
    <name type="scientific">Cyphellophora europaea (strain CBS 101466)</name>
    <name type="common">Phialophora europaea</name>
    <dbReference type="NCBI Taxonomy" id="1220924"/>
    <lineage>
        <taxon>Eukaryota</taxon>
        <taxon>Fungi</taxon>
        <taxon>Dikarya</taxon>
        <taxon>Ascomycota</taxon>
        <taxon>Pezizomycotina</taxon>
        <taxon>Eurotiomycetes</taxon>
        <taxon>Chaetothyriomycetidae</taxon>
        <taxon>Chaetothyriales</taxon>
        <taxon>Cyphellophoraceae</taxon>
        <taxon>Cyphellophora</taxon>
    </lineage>
</organism>
<evidence type="ECO:0000313" key="1">
    <source>
        <dbReference type="EMBL" id="ETN43832.1"/>
    </source>
</evidence>
<dbReference type="InterPro" id="IPR013078">
    <property type="entry name" value="His_Pase_superF_clade-1"/>
</dbReference>
<dbReference type="eggNOG" id="ENOG502RYP8">
    <property type="taxonomic scope" value="Eukaryota"/>
</dbReference>
<dbReference type="STRING" id="1220924.W2S573"/>
<dbReference type="InParanoid" id="W2S573"/>
<dbReference type="InterPro" id="IPR051710">
    <property type="entry name" value="Phosphatase_SH3-domain"/>
</dbReference>
<dbReference type="FunCoup" id="W2S573">
    <property type="interactions" value="130"/>
</dbReference>
<sequence length="286" mass="31582">MPVTTVLLLRHGHRLAWTLDPSTGKYTSTHPYPTRLPADPPLASHGVRQAEETGTYLSKELLPLAREGQLRVYSSLFYRCLETLRPTIEGLNAELPDEKKIKVRGERGLGEWFGKAWFDQPVPATAARLKEGWFPWVDEGYASVLVPERKGERIVQLHERVKEALDLVVRSVDAEDEMDVTVLICGHAAQIIASGRALTGQTPDDLDDDDFKCYTCGISRFERKNGGEGVGGGFECTLNSDCAHLSQGAERGWHFNGDESFDSYAACQGRGPEVHGGSREAEASKL</sequence>
<dbReference type="Gene3D" id="3.40.50.1240">
    <property type="entry name" value="Phosphoglycerate mutase-like"/>
    <property type="match status" value="1"/>
</dbReference>
<dbReference type="Pfam" id="PF00300">
    <property type="entry name" value="His_Phos_1"/>
    <property type="match status" value="1"/>
</dbReference>
<accession>W2S573</accession>
<dbReference type="SUPFAM" id="SSF53254">
    <property type="entry name" value="Phosphoglycerate mutase-like"/>
    <property type="match status" value="1"/>
</dbReference>
<dbReference type="InterPro" id="IPR029033">
    <property type="entry name" value="His_PPase_superfam"/>
</dbReference>
<dbReference type="HOGENOM" id="CLU_042838_1_1_1"/>
<evidence type="ECO:0008006" key="3">
    <source>
        <dbReference type="Google" id="ProtNLM"/>
    </source>
</evidence>
<protein>
    <recommendedName>
        <fullName evidence="3">Phosphoglycerate mutase</fullName>
    </recommendedName>
</protein>
<keyword evidence="2" id="KW-1185">Reference proteome</keyword>
<reference evidence="1 2" key="1">
    <citation type="submission" date="2013-03" db="EMBL/GenBank/DDBJ databases">
        <title>The Genome Sequence of Phialophora europaea CBS 101466.</title>
        <authorList>
            <consortium name="The Broad Institute Genomics Platform"/>
            <person name="Cuomo C."/>
            <person name="de Hoog S."/>
            <person name="Gorbushina A."/>
            <person name="Walker B."/>
            <person name="Young S.K."/>
            <person name="Zeng Q."/>
            <person name="Gargeya S."/>
            <person name="Fitzgerald M."/>
            <person name="Haas B."/>
            <person name="Abouelleil A."/>
            <person name="Allen A.W."/>
            <person name="Alvarado L."/>
            <person name="Arachchi H.M."/>
            <person name="Berlin A.M."/>
            <person name="Chapman S.B."/>
            <person name="Gainer-Dewar J."/>
            <person name="Goldberg J."/>
            <person name="Griggs A."/>
            <person name="Gujja S."/>
            <person name="Hansen M."/>
            <person name="Howarth C."/>
            <person name="Imamovic A."/>
            <person name="Ireland A."/>
            <person name="Larimer J."/>
            <person name="McCowan C."/>
            <person name="Murphy C."/>
            <person name="Pearson M."/>
            <person name="Poon T.W."/>
            <person name="Priest M."/>
            <person name="Roberts A."/>
            <person name="Saif S."/>
            <person name="Shea T."/>
            <person name="Sisk P."/>
            <person name="Sykes S."/>
            <person name="Wortman J."/>
            <person name="Nusbaum C."/>
            <person name="Birren B."/>
        </authorList>
    </citation>
    <scope>NUCLEOTIDE SEQUENCE [LARGE SCALE GENOMIC DNA]</scope>
    <source>
        <strain evidence="1 2">CBS 101466</strain>
    </source>
</reference>
<dbReference type="GeneID" id="19978302"/>
<evidence type="ECO:0000313" key="2">
    <source>
        <dbReference type="Proteomes" id="UP000030752"/>
    </source>
</evidence>
<gene>
    <name evidence="1" type="ORF">HMPREF1541_10963</name>
</gene>
<dbReference type="PANTHER" id="PTHR16469:SF51">
    <property type="entry name" value="TRANSCRIPTION FACTOR TAU 55 KDA SUBUNIT"/>
    <property type="match status" value="1"/>
</dbReference>
<dbReference type="EMBL" id="KB822717">
    <property type="protein sequence ID" value="ETN43832.1"/>
    <property type="molecule type" value="Genomic_DNA"/>
</dbReference>
<dbReference type="AlphaFoldDB" id="W2S573"/>
<dbReference type="Proteomes" id="UP000030752">
    <property type="component" value="Unassembled WGS sequence"/>
</dbReference>
<dbReference type="VEuPathDB" id="FungiDB:HMPREF1541_10963"/>
<dbReference type="CDD" id="cd07067">
    <property type="entry name" value="HP_PGM_like"/>
    <property type="match status" value="1"/>
</dbReference>
<dbReference type="RefSeq" id="XP_008713854.1">
    <property type="nucleotide sequence ID" value="XM_008715632.1"/>
</dbReference>